<keyword evidence="2" id="KW-1185">Reference proteome</keyword>
<dbReference type="KEGG" id="sgm:GCM10017557_22870"/>
<proteinExistence type="predicted"/>
<dbReference type="AlphaFoldDB" id="A0A7G1NWD2"/>
<protein>
    <submittedName>
        <fullName evidence="1">Uncharacterized protein</fullName>
    </submittedName>
</protein>
<reference evidence="1 2" key="1">
    <citation type="journal article" date="2014" name="Int. J. Syst. Evol. Microbiol.">
        <title>Complete genome sequence of Corynebacterium casei LMG S-19264T (=DSM 44701T), isolated from a smear-ripened cheese.</title>
        <authorList>
            <consortium name="US DOE Joint Genome Institute (JGI-PGF)"/>
            <person name="Walter F."/>
            <person name="Albersmeier A."/>
            <person name="Kalinowski J."/>
            <person name="Ruckert C."/>
        </authorList>
    </citation>
    <scope>NUCLEOTIDE SEQUENCE [LARGE SCALE GENOMIC DNA]</scope>
    <source>
        <strain evidence="1 2">JCM 4677</strain>
    </source>
</reference>
<evidence type="ECO:0000313" key="2">
    <source>
        <dbReference type="Proteomes" id="UP000516444"/>
    </source>
</evidence>
<gene>
    <name evidence="1" type="ORF">GCM10017557_22870</name>
</gene>
<accession>A0A7G1NWD2</accession>
<evidence type="ECO:0000313" key="1">
    <source>
        <dbReference type="EMBL" id="BCL27428.1"/>
    </source>
</evidence>
<name>A0A7G1NWD2_9ACTN</name>
<dbReference type="Proteomes" id="UP000516444">
    <property type="component" value="Chromosome"/>
</dbReference>
<organism evidence="1 2">
    <name type="scientific">Streptomyces aurantiacus</name>
    <dbReference type="NCBI Taxonomy" id="47760"/>
    <lineage>
        <taxon>Bacteria</taxon>
        <taxon>Bacillati</taxon>
        <taxon>Actinomycetota</taxon>
        <taxon>Actinomycetes</taxon>
        <taxon>Kitasatosporales</taxon>
        <taxon>Streptomycetaceae</taxon>
        <taxon>Streptomyces</taxon>
        <taxon>Streptomyces aurantiacus group</taxon>
    </lineage>
</organism>
<sequence length="62" mass="6873">MPVRKLRGPSLDAAFFRPDPQIHIDAIEASAPPLTEGQKGRKRVLLWPFELEAQGVPKLVAL</sequence>
<dbReference type="EMBL" id="AP023440">
    <property type="protein sequence ID" value="BCL27428.1"/>
    <property type="molecule type" value="Genomic_DNA"/>
</dbReference>